<name>A0ABW4X0K9_9BACT</name>
<keyword evidence="9" id="KW-0175">Coiled coil</keyword>
<dbReference type="PROSITE" id="PS51257">
    <property type="entry name" value="PROKAR_LIPOPROTEIN"/>
    <property type="match status" value="1"/>
</dbReference>
<comment type="subcellular location">
    <subcellularLocation>
        <location evidence="1">Membrane</location>
        <topology evidence="1">Single-pass membrane protein</topology>
    </subcellularLocation>
</comment>
<dbReference type="RefSeq" id="WP_229959650.1">
    <property type="nucleotide sequence ID" value="NZ_JAJJWI010000005.1"/>
</dbReference>
<dbReference type="EMBL" id="JBHUHV010000053">
    <property type="protein sequence ID" value="MFD2068529.1"/>
    <property type="molecule type" value="Genomic_DNA"/>
</dbReference>
<dbReference type="PROSITE" id="PS50293">
    <property type="entry name" value="TPR_REGION"/>
    <property type="match status" value="1"/>
</dbReference>
<dbReference type="Pfam" id="PF13432">
    <property type="entry name" value="TPR_16"/>
    <property type="match status" value="4"/>
</dbReference>
<gene>
    <name evidence="10" type="ORF">ACFSKU_16685</name>
</gene>
<feature type="repeat" description="TPR" evidence="8">
    <location>
        <begin position="126"/>
        <end position="159"/>
    </location>
</feature>
<comment type="similarity">
    <text evidence="7">Belongs to the Tom70 family.</text>
</comment>
<dbReference type="SMART" id="SM00028">
    <property type="entry name" value="TPR"/>
    <property type="match status" value="7"/>
</dbReference>
<keyword evidence="6" id="KW-0472">Membrane</keyword>
<evidence type="ECO:0000256" key="5">
    <source>
        <dbReference type="ARBA" id="ARBA00022989"/>
    </source>
</evidence>
<keyword evidence="4 8" id="KW-0802">TPR repeat</keyword>
<comment type="caution">
    <text evidence="10">The sequence shown here is derived from an EMBL/GenBank/DDBJ whole genome shotgun (WGS) entry which is preliminary data.</text>
</comment>
<evidence type="ECO:0000256" key="9">
    <source>
        <dbReference type="SAM" id="Coils"/>
    </source>
</evidence>
<keyword evidence="3" id="KW-0677">Repeat</keyword>
<keyword evidence="5" id="KW-1133">Transmembrane helix</keyword>
<dbReference type="Proteomes" id="UP001597369">
    <property type="component" value="Unassembled WGS sequence"/>
</dbReference>
<dbReference type="PANTHER" id="PTHR46208">
    <property type="entry name" value="MITOCHONDRIAL IMPORT RECEPTOR SUBUNIT TOM70"/>
    <property type="match status" value="1"/>
</dbReference>
<organism evidence="10 11">
    <name type="scientific">Pontibacter silvestris</name>
    <dbReference type="NCBI Taxonomy" id="2305183"/>
    <lineage>
        <taxon>Bacteria</taxon>
        <taxon>Pseudomonadati</taxon>
        <taxon>Bacteroidota</taxon>
        <taxon>Cytophagia</taxon>
        <taxon>Cytophagales</taxon>
        <taxon>Hymenobacteraceae</taxon>
        <taxon>Pontibacter</taxon>
    </lineage>
</organism>
<evidence type="ECO:0000256" key="1">
    <source>
        <dbReference type="ARBA" id="ARBA00004167"/>
    </source>
</evidence>
<dbReference type="SUPFAM" id="SSF48452">
    <property type="entry name" value="TPR-like"/>
    <property type="match status" value="1"/>
</dbReference>
<keyword evidence="2" id="KW-0812">Transmembrane</keyword>
<proteinExistence type="inferred from homology"/>
<evidence type="ECO:0000313" key="11">
    <source>
        <dbReference type="Proteomes" id="UP001597369"/>
    </source>
</evidence>
<evidence type="ECO:0000313" key="10">
    <source>
        <dbReference type="EMBL" id="MFD2068529.1"/>
    </source>
</evidence>
<dbReference type="InterPro" id="IPR011990">
    <property type="entry name" value="TPR-like_helical_dom_sf"/>
</dbReference>
<dbReference type="PROSITE" id="PS50005">
    <property type="entry name" value="TPR"/>
    <property type="match status" value="3"/>
</dbReference>
<protein>
    <submittedName>
        <fullName evidence="10">Tetratricopeptide repeat protein</fullName>
    </submittedName>
</protein>
<feature type="repeat" description="TPR" evidence="8">
    <location>
        <begin position="58"/>
        <end position="91"/>
    </location>
</feature>
<evidence type="ECO:0000256" key="7">
    <source>
        <dbReference type="ARBA" id="ARBA00038030"/>
    </source>
</evidence>
<dbReference type="PANTHER" id="PTHR46208:SF1">
    <property type="entry name" value="MITOCHONDRIAL IMPORT RECEPTOR SUBUNIT TOM70"/>
    <property type="match status" value="1"/>
</dbReference>
<evidence type="ECO:0000256" key="6">
    <source>
        <dbReference type="ARBA" id="ARBA00023136"/>
    </source>
</evidence>
<evidence type="ECO:0000256" key="8">
    <source>
        <dbReference type="PROSITE-ProRule" id="PRU00339"/>
    </source>
</evidence>
<feature type="coiled-coil region" evidence="9">
    <location>
        <begin position="30"/>
        <end position="57"/>
    </location>
</feature>
<evidence type="ECO:0000256" key="3">
    <source>
        <dbReference type="ARBA" id="ARBA00022737"/>
    </source>
</evidence>
<evidence type="ECO:0000256" key="2">
    <source>
        <dbReference type="ARBA" id="ARBA00022692"/>
    </source>
</evidence>
<dbReference type="InterPro" id="IPR019734">
    <property type="entry name" value="TPR_rpt"/>
</dbReference>
<sequence>MVGRIYKMLVLLLSVIFVSCNTDKGDQERMVNLQQVSNNVESQLENLSAAIAKSKRDGSLYARRAVVLLRRGELDQALQDADRAVKLTKNEPASLFVKAQVLRVMGREGEALPLALRAERNSYQSSSLYVLLGEMYLQRRDYQKALVYLNKAQELSPADEFAFYYKGRVLAATGDTARAEHYYKQALENASSFMEPQRELAGIYIAQDDFAIAGTYINGAIKLAPNDGQVLYYKGLSYLSAQKPDSAQQYFVKALSVNDTLQGANYQLGIMRHSQGDNAAAIAHLEKVVSKVYINRPKYMTTLASSYERTGQYANSLAQYHRLVNIEPSYTFAYESISRLKYKLSRPKPDSTKVRQVTSEEQ</sequence>
<accession>A0ABW4X0K9</accession>
<evidence type="ECO:0000256" key="4">
    <source>
        <dbReference type="ARBA" id="ARBA00022803"/>
    </source>
</evidence>
<dbReference type="Gene3D" id="1.25.40.10">
    <property type="entry name" value="Tetratricopeptide repeat domain"/>
    <property type="match status" value="1"/>
</dbReference>
<keyword evidence="11" id="KW-1185">Reference proteome</keyword>
<reference evidence="11" key="1">
    <citation type="journal article" date="2019" name="Int. J. Syst. Evol. Microbiol.">
        <title>The Global Catalogue of Microorganisms (GCM) 10K type strain sequencing project: providing services to taxonomists for standard genome sequencing and annotation.</title>
        <authorList>
            <consortium name="The Broad Institute Genomics Platform"/>
            <consortium name="The Broad Institute Genome Sequencing Center for Infectious Disease"/>
            <person name="Wu L."/>
            <person name="Ma J."/>
        </authorList>
    </citation>
    <scope>NUCLEOTIDE SEQUENCE [LARGE SCALE GENOMIC DNA]</scope>
    <source>
        <strain evidence="11">JCM 16545</strain>
    </source>
</reference>
<feature type="repeat" description="TPR" evidence="8">
    <location>
        <begin position="297"/>
        <end position="330"/>
    </location>
</feature>